<keyword evidence="9 12" id="KW-1015">Disulfide bond</keyword>
<proteinExistence type="inferred from homology"/>
<keyword evidence="6 14" id="KW-0732">Signal</keyword>
<dbReference type="InterPro" id="IPR017937">
    <property type="entry name" value="Thioredoxin_CS"/>
</dbReference>
<dbReference type="CDD" id="cd02961">
    <property type="entry name" value="PDI_a_family"/>
    <property type="match status" value="1"/>
</dbReference>
<feature type="disulfide bond" description="Redox-active" evidence="12">
    <location>
        <begin position="56"/>
        <end position="59"/>
    </location>
</feature>
<evidence type="ECO:0000256" key="5">
    <source>
        <dbReference type="ARBA" id="ARBA00012723"/>
    </source>
</evidence>
<dbReference type="GO" id="GO:0003756">
    <property type="term" value="F:protein disulfide isomerase activity"/>
    <property type="evidence" value="ECO:0007669"/>
    <property type="project" value="UniProtKB-EC"/>
</dbReference>
<dbReference type="GO" id="GO:0034976">
    <property type="term" value="P:response to endoplasmic reticulum stress"/>
    <property type="evidence" value="ECO:0007669"/>
    <property type="project" value="TreeGrafter"/>
</dbReference>
<evidence type="ECO:0000256" key="12">
    <source>
        <dbReference type="PIRSR" id="PIRSR605792-51"/>
    </source>
</evidence>
<dbReference type="InterPro" id="IPR013766">
    <property type="entry name" value="Thioredoxin_domain"/>
</dbReference>
<evidence type="ECO:0000256" key="9">
    <source>
        <dbReference type="ARBA" id="ARBA00023157"/>
    </source>
</evidence>
<evidence type="ECO:0000256" key="4">
    <source>
        <dbReference type="ARBA" id="ARBA00006347"/>
    </source>
</evidence>
<dbReference type="NCBIfam" id="TIGR01126">
    <property type="entry name" value="pdi_dom"/>
    <property type="match status" value="2"/>
</dbReference>
<evidence type="ECO:0000256" key="8">
    <source>
        <dbReference type="ARBA" id="ARBA00022824"/>
    </source>
</evidence>
<dbReference type="FunFam" id="3.40.30.10:FF:000017">
    <property type="entry name" value="Protein disulfide-isomerase A4"/>
    <property type="match status" value="1"/>
</dbReference>
<comment type="function">
    <text evidence="2">Participates in the folding of proteins containing disulfide bonds, may be involved in glycosylation, prolyl hydroxylation and triglyceride transfer.</text>
</comment>
<evidence type="ECO:0000256" key="7">
    <source>
        <dbReference type="ARBA" id="ARBA00022737"/>
    </source>
</evidence>
<dbReference type="PANTHER" id="PTHR18929">
    <property type="entry name" value="PROTEIN DISULFIDE ISOMERASE"/>
    <property type="match status" value="1"/>
</dbReference>
<sequence length="515" mass="56838">MRTFSLLSVFVALAVSAVYGEAAHDDSDVIDLKAESFKALVDNEPLVLVEFMAPWCGHCKALAPEYATAATTLKSQGIKLAKVDCTAEQDLCSEQGVSGYPTLKVFTKGSSSDYGGPRKADGIVSFMVKRSRPVVSYLSPANHTEFSQSDRVVVVAYLDPTDTANLGVFKSYAEGHRDDYAFGWAHELKDIKEVGDIKKPSVVVWKKFDEGRNDHHAEKLSEESISEFVKAAAVPLLDEVSPANFQLYAEAGLPLAYLFVEANNPHRESVIKALEPVARTHKGKINFVWIDANKFADHAKALNLVENNWPAFVIQNIGAQTKFPLDQKKTVDVDSVTHFVQEFVDGKLSPSLKSQPIPKKQSPGAFTLVTDEFDSAVYGNDNKKDVFIEFYAPWCGHCKRLKPVWDNLAHSFKGAGDALLIAKFDATENDVPPSTGIQVQGFPTLKFKKAGTKEFIDYQGDRSLDSLIEFVEQHSSHEAVKVEIAEEESEQAASQVVLEDESGEEEDRDAEHDEL</sequence>
<feature type="region of interest" description="Disordered" evidence="15">
    <location>
        <begin position="484"/>
        <end position="515"/>
    </location>
</feature>
<dbReference type="GO" id="GO:0005788">
    <property type="term" value="C:endoplasmic reticulum lumen"/>
    <property type="evidence" value="ECO:0007669"/>
    <property type="project" value="UniProtKB-SubCell"/>
</dbReference>
<dbReference type="FunFam" id="3.40.30.10:FF:000139">
    <property type="entry name" value="Protein disulfide-isomerase"/>
    <property type="match status" value="1"/>
</dbReference>
<accession>A0A9P6NFS4</accession>
<evidence type="ECO:0000256" key="14">
    <source>
        <dbReference type="RuleBase" id="RU361130"/>
    </source>
</evidence>
<dbReference type="AlphaFoldDB" id="A0A9P6NFS4"/>
<dbReference type="PROSITE" id="PS51352">
    <property type="entry name" value="THIOREDOXIN_2"/>
    <property type="match status" value="2"/>
</dbReference>
<evidence type="ECO:0000256" key="10">
    <source>
        <dbReference type="ARBA" id="ARBA00023235"/>
    </source>
</evidence>
<reference evidence="17" key="1">
    <citation type="submission" date="2013-11" db="EMBL/GenBank/DDBJ databases">
        <title>Genome sequence of the fusiform rust pathogen reveals effectors for host alternation and coevolution with pine.</title>
        <authorList>
            <consortium name="DOE Joint Genome Institute"/>
            <person name="Smith K."/>
            <person name="Pendleton A."/>
            <person name="Kubisiak T."/>
            <person name="Anderson C."/>
            <person name="Salamov A."/>
            <person name="Aerts A."/>
            <person name="Riley R."/>
            <person name="Clum A."/>
            <person name="Lindquist E."/>
            <person name="Ence D."/>
            <person name="Campbell M."/>
            <person name="Kronenberg Z."/>
            <person name="Feau N."/>
            <person name="Dhillon B."/>
            <person name="Hamelin R."/>
            <person name="Burleigh J."/>
            <person name="Smith J."/>
            <person name="Yandell M."/>
            <person name="Nelson C."/>
            <person name="Grigoriev I."/>
            <person name="Davis J."/>
        </authorList>
    </citation>
    <scope>NUCLEOTIDE SEQUENCE</scope>
    <source>
        <strain evidence="17">G11</strain>
    </source>
</reference>
<evidence type="ECO:0000256" key="15">
    <source>
        <dbReference type="SAM" id="MobiDB-lite"/>
    </source>
</evidence>
<keyword evidence="11 12" id="KW-0676">Redox-active center</keyword>
<dbReference type="NCBIfam" id="TIGR01130">
    <property type="entry name" value="ER_PDI_fam"/>
    <property type="match status" value="1"/>
</dbReference>
<dbReference type="InterPro" id="IPR005792">
    <property type="entry name" value="Prot_disulphide_isomerase"/>
</dbReference>
<evidence type="ECO:0000256" key="2">
    <source>
        <dbReference type="ARBA" id="ARBA00002692"/>
    </source>
</evidence>
<dbReference type="Pfam" id="PF00085">
    <property type="entry name" value="Thioredoxin"/>
    <property type="match status" value="2"/>
</dbReference>
<dbReference type="PANTHER" id="PTHR18929:SF132">
    <property type="entry name" value="PROTEIN DISULFIDE-ISOMERASE A3"/>
    <property type="match status" value="1"/>
</dbReference>
<dbReference type="EMBL" id="MU167266">
    <property type="protein sequence ID" value="KAG0146081.1"/>
    <property type="molecule type" value="Genomic_DNA"/>
</dbReference>
<comment type="subcellular location">
    <subcellularLocation>
        <location evidence="3">Endoplasmic reticulum lumen</location>
    </subcellularLocation>
</comment>
<dbReference type="Gene3D" id="3.40.30.10">
    <property type="entry name" value="Glutaredoxin"/>
    <property type="match status" value="4"/>
</dbReference>
<feature type="chain" id="PRO_5040533907" description="Protein disulfide-isomerase" evidence="14">
    <location>
        <begin position="23"/>
        <end position="515"/>
    </location>
</feature>
<dbReference type="CDD" id="cd02982">
    <property type="entry name" value="PDI_b'_family"/>
    <property type="match status" value="1"/>
</dbReference>
<comment type="catalytic activity">
    <reaction evidence="1 14">
        <text>Catalyzes the rearrangement of -S-S- bonds in proteins.</text>
        <dbReference type="EC" id="5.3.4.1"/>
    </reaction>
</comment>
<dbReference type="Pfam" id="PF13848">
    <property type="entry name" value="Thioredoxin_6"/>
    <property type="match status" value="1"/>
</dbReference>
<dbReference type="EC" id="5.3.4.1" evidence="5 14"/>
<feature type="compositionally biased region" description="Acidic residues" evidence="15">
    <location>
        <begin position="498"/>
        <end position="508"/>
    </location>
</feature>
<dbReference type="SUPFAM" id="SSF52833">
    <property type="entry name" value="Thioredoxin-like"/>
    <property type="match status" value="4"/>
</dbReference>
<feature type="domain" description="Thioredoxin" evidence="16">
    <location>
        <begin position="330"/>
        <end position="476"/>
    </location>
</feature>
<gene>
    <name evidence="17" type="ORF">CROQUDRAFT_657878</name>
</gene>
<keyword evidence="7" id="KW-0677">Repeat</keyword>
<feature type="domain" description="Thioredoxin" evidence="16">
    <location>
        <begin position="4"/>
        <end position="132"/>
    </location>
</feature>
<evidence type="ECO:0000256" key="3">
    <source>
        <dbReference type="ARBA" id="ARBA00004319"/>
    </source>
</evidence>
<dbReference type="CDD" id="cd02995">
    <property type="entry name" value="PDI_a_PDI_a'_C"/>
    <property type="match status" value="1"/>
</dbReference>
<comment type="similarity">
    <text evidence="4 13">Belongs to the protein disulfide isomerase family.</text>
</comment>
<dbReference type="InterPro" id="IPR005788">
    <property type="entry name" value="PDI_thioredoxin-like_dom"/>
</dbReference>
<evidence type="ECO:0000256" key="6">
    <source>
        <dbReference type="ARBA" id="ARBA00022729"/>
    </source>
</evidence>
<feature type="signal peptide" evidence="14">
    <location>
        <begin position="1"/>
        <end position="22"/>
    </location>
</feature>
<organism evidence="17 18">
    <name type="scientific">Cronartium quercuum f. sp. fusiforme G11</name>
    <dbReference type="NCBI Taxonomy" id="708437"/>
    <lineage>
        <taxon>Eukaryota</taxon>
        <taxon>Fungi</taxon>
        <taxon>Dikarya</taxon>
        <taxon>Basidiomycota</taxon>
        <taxon>Pucciniomycotina</taxon>
        <taxon>Pucciniomycetes</taxon>
        <taxon>Pucciniales</taxon>
        <taxon>Coleosporiaceae</taxon>
        <taxon>Cronartium</taxon>
    </lineage>
</organism>
<dbReference type="Proteomes" id="UP000886653">
    <property type="component" value="Unassembled WGS sequence"/>
</dbReference>
<evidence type="ECO:0000256" key="1">
    <source>
        <dbReference type="ARBA" id="ARBA00001182"/>
    </source>
</evidence>
<feature type="disulfide bond" description="Redox-active" evidence="12">
    <location>
        <begin position="395"/>
        <end position="398"/>
    </location>
</feature>
<keyword evidence="18" id="KW-1185">Reference proteome</keyword>
<dbReference type="CDD" id="cd02981">
    <property type="entry name" value="PDI_b_family"/>
    <property type="match status" value="1"/>
</dbReference>
<evidence type="ECO:0000256" key="11">
    <source>
        <dbReference type="ARBA" id="ARBA00023284"/>
    </source>
</evidence>
<dbReference type="OrthoDB" id="427280at2759"/>
<dbReference type="InterPro" id="IPR036249">
    <property type="entry name" value="Thioredoxin-like_sf"/>
</dbReference>
<evidence type="ECO:0000313" key="17">
    <source>
        <dbReference type="EMBL" id="KAG0146081.1"/>
    </source>
</evidence>
<evidence type="ECO:0000313" key="18">
    <source>
        <dbReference type="Proteomes" id="UP000886653"/>
    </source>
</evidence>
<protein>
    <recommendedName>
        <fullName evidence="5 14">Protein disulfide-isomerase</fullName>
        <ecNumber evidence="5 14">5.3.4.1</ecNumber>
    </recommendedName>
</protein>
<name>A0A9P6NFS4_9BASI</name>
<evidence type="ECO:0000259" key="16">
    <source>
        <dbReference type="PROSITE" id="PS51352"/>
    </source>
</evidence>
<keyword evidence="10 14" id="KW-0413">Isomerase</keyword>
<dbReference type="GO" id="GO:0006457">
    <property type="term" value="P:protein folding"/>
    <property type="evidence" value="ECO:0007669"/>
    <property type="project" value="TreeGrafter"/>
</dbReference>
<keyword evidence="8" id="KW-0256">Endoplasmic reticulum</keyword>
<evidence type="ECO:0000256" key="13">
    <source>
        <dbReference type="RuleBase" id="RU004208"/>
    </source>
</evidence>
<dbReference type="PRINTS" id="PR00421">
    <property type="entry name" value="THIOREDOXIN"/>
</dbReference>
<dbReference type="PROSITE" id="PS00194">
    <property type="entry name" value="THIOREDOXIN_1"/>
    <property type="match status" value="1"/>
</dbReference>
<comment type="caution">
    <text evidence="17">The sequence shown here is derived from an EMBL/GenBank/DDBJ whole genome shotgun (WGS) entry which is preliminary data.</text>
</comment>